<organism evidence="2 3">
    <name type="scientific">Natranaerovirga hydrolytica</name>
    <dbReference type="NCBI Taxonomy" id="680378"/>
    <lineage>
        <taxon>Bacteria</taxon>
        <taxon>Bacillati</taxon>
        <taxon>Bacillota</taxon>
        <taxon>Clostridia</taxon>
        <taxon>Lachnospirales</taxon>
        <taxon>Natranaerovirgaceae</taxon>
        <taxon>Natranaerovirga</taxon>
    </lineage>
</organism>
<dbReference type="Proteomes" id="UP000294545">
    <property type="component" value="Unassembled WGS sequence"/>
</dbReference>
<keyword evidence="1" id="KW-0472">Membrane</keyword>
<keyword evidence="1" id="KW-1133">Transmembrane helix</keyword>
<evidence type="ECO:0000313" key="3">
    <source>
        <dbReference type="Proteomes" id="UP000294545"/>
    </source>
</evidence>
<comment type="caution">
    <text evidence="2">The sequence shown here is derived from an EMBL/GenBank/DDBJ whole genome shotgun (WGS) entry which is preliminary data.</text>
</comment>
<dbReference type="RefSeq" id="WP_132280229.1">
    <property type="nucleotide sequence ID" value="NZ_SMGQ01000011.1"/>
</dbReference>
<sequence length="401" mass="47892">MIHKILNITHIYMYEDKKDFLYRMIGLFVLMISLFFFLGDYDYLNNQDKYIEHINAEDLIRIEILDIKEEDFNSYIKNLQKFLGNRGIIIDQHLNFLYTNEWFQRERILLDIKEEAYIKNMILDLKEGEWFSNETTTPHTYQAIVSRALSNRYEVGNAYTINLDSLQNEIDTLDIEIVGVLDNNFYFNMGSGSITKRRNNILIYDPDYSINRFYNKGYFSSVEICSLLIKKNSNLSYEALEDVLWNYPNIYTINYIYDDIVLNLAKDYKSLIIPLVMSITLSILTLVSILSNNLFDFLRKKQKYILFYKMGIKSKHYILMFLSLSFITTIIPFFIAHLISYFFYYIQLYYYNWVIGITTWLLIFCIHYVSNLLLLIFILQIGRNDQLSGGDKNEVYFEERK</sequence>
<dbReference type="OrthoDB" id="9764000at2"/>
<evidence type="ECO:0000313" key="2">
    <source>
        <dbReference type="EMBL" id="TCK98156.1"/>
    </source>
</evidence>
<keyword evidence="1" id="KW-0812">Transmembrane</keyword>
<feature type="transmembrane region" description="Helical" evidence="1">
    <location>
        <begin position="271"/>
        <end position="295"/>
    </location>
</feature>
<evidence type="ECO:0008006" key="4">
    <source>
        <dbReference type="Google" id="ProtNLM"/>
    </source>
</evidence>
<gene>
    <name evidence="2" type="ORF">EDC19_0574</name>
</gene>
<feature type="transmembrane region" description="Helical" evidence="1">
    <location>
        <begin position="20"/>
        <end position="39"/>
    </location>
</feature>
<feature type="transmembrane region" description="Helical" evidence="1">
    <location>
        <begin position="350"/>
        <end position="379"/>
    </location>
</feature>
<protein>
    <recommendedName>
        <fullName evidence="4">FtsX-like permease family protein</fullName>
    </recommendedName>
</protein>
<evidence type="ECO:0000256" key="1">
    <source>
        <dbReference type="SAM" id="Phobius"/>
    </source>
</evidence>
<dbReference type="EMBL" id="SMGQ01000011">
    <property type="protein sequence ID" value="TCK98156.1"/>
    <property type="molecule type" value="Genomic_DNA"/>
</dbReference>
<proteinExistence type="predicted"/>
<reference evidence="2 3" key="1">
    <citation type="submission" date="2019-03" db="EMBL/GenBank/DDBJ databases">
        <title>Genomic Encyclopedia of Type Strains, Phase IV (KMG-IV): sequencing the most valuable type-strain genomes for metagenomic binning, comparative biology and taxonomic classification.</title>
        <authorList>
            <person name="Goeker M."/>
        </authorList>
    </citation>
    <scope>NUCLEOTIDE SEQUENCE [LARGE SCALE GENOMIC DNA]</scope>
    <source>
        <strain evidence="2 3">DSM 24176</strain>
    </source>
</reference>
<name>A0A4R1MY67_9FIRM</name>
<keyword evidence="3" id="KW-1185">Reference proteome</keyword>
<feature type="transmembrane region" description="Helical" evidence="1">
    <location>
        <begin position="316"/>
        <end position="344"/>
    </location>
</feature>
<dbReference type="AlphaFoldDB" id="A0A4R1MY67"/>
<accession>A0A4R1MY67</accession>